<evidence type="ECO:0000313" key="5">
    <source>
        <dbReference type="Proteomes" id="UP000035932"/>
    </source>
</evidence>
<dbReference type="SMART" id="SM00824">
    <property type="entry name" value="PKS_TE"/>
    <property type="match status" value="1"/>
</dbReference>
<protein>
    <submittedName>
        <fullName evidence="4">Oleoyl-ACP hydrolase</fullName>
    </submittedName>
</protein>
<gene>
    <name evidence="4" type="ORF">ACS04_30740</name>
</gene>
<dbReference type="InterPro" id="IPR001031">
    <property type="entry name" value="Thioesterase"/>
</dbReference>
<evidence type="ECO:0000256" key="1">
    <source>
        <dbReference type="ARBA" id="ARBA00007169"/>
    </source>
</evidence>
<dbReference type="Proteomes" id="UP000035932">
    <property type="component" value="Unassembled WGS sequence"/>
</dbReference>
<feature type="domain" description="Thioesterase TesA-like" evidence="3">
    <location>
        <begin position="26"/>
        <end position="256"/>
    </location>
</feature>
<dbReference type="Pfam" id="PF00975">
    <property type="entry name" value="Thioesterase"/>
    <property type="match status" value="1"/>
</dbReference>
<evidence type="ECO:0000256" key="2">
    <source>
        <dbReference type="ARBA" id="ARBA00022801"/>
    </source>
</evidence>
<name>A0A0J7AA04_9ACTN</name>
<organism evidence="4 5">
    <name type="scientific">Streptomyces roseus</name>
    <dbReference type="NCBI Taxonomy" id="66430"/>
    <lineage>
        <taxon>Bacteria</taxon>
        <taxon>Bacillati</taxon>
        <taxon>Actinomycetota</taxon>
        <taxon>Actinomycetes</taxon>
        <taxon>Kitasatosporales</taxon>
        <taxon>Streptomycetaceae</taxon>
        <taxon>Streptomyces</taxon>
    </lineage>
</organism>
<sequence length="265" mass="28886">MTETPQGTSAWIRRFQPSPDAPHRLVCFPHAGGAATYWFPTAQALAPGVDVLAVQYPGRQDRRTEPCVESVETLADRTAEEVLAWSDRPVTLFGHSMGAMVAFETARRLEEAGRPAAGLVVSGMRAPSRTRGVPGRAQAAQAAQAAETEEELVAGILRLQGTDAAVLEDPELVRMILPTIRSDYKAAESYRWRPGPPLRTPIAVLTGTEDPHVDRDQAEAWREHTAGPFSLTVFTGGHFFLNEHAEGVRKVVTDHIARSFQSNSV</sequence>
<evidence type="ECO:0000259" key="3">
    <source>
        <dbReference type="SMART" id="SM00824"/>
    </source>
</evidence>
<dbReference type="PANTHER" id="PTHR11487">
    <property type="entry name" value="THIOESTERASE"/>
    <property type="match status" value="1"/>
</dbReference>
<keyword evidence="2 4" id="KW-0378">Hydrolase</keyword>
<dbReference type="EMBL" id="LFML01000149">
    <property type="protein sequence ID" value="KMO94126.1"/>
    <property type="molecule type" value="Genomic_DNA"/>
</dbReference>
<dbReference type="InterPro" id="IPR020802">
    <property type="entry name" value="TesA-like"/>
</dbReference>
<dbReference type="GO" id="GO:0016787">
    <property type="term" value="F:hydrolase activity"/>
    <property type="evidence" value="ECO:0007669"/>
    <property type="project" value="UniProtKB-KW"/>
</dbReference>
<reference evidence="4 5" key="1">
    <citation type="submission" date="2015-06" db="EMBL/GenBank/DDBJ databases">
        <title>Recapitulation of the evolution of biosynthetic gene clusters reveals hidden chemical diversity on bacterial genomes.</title>
        <authorList>
            <person name="Cruz-Morales P."/>
            <person name="Martinez-Guerrero C."/>
            <person name="Morales-Escalante M.A."/>
            <person name="Yanez-Guerra L.A."/>
            <person name="Kopp J.F."/>
            <person name="Feldmann J."/>
            <person name="Ramos-Aboites H.E."/>
            <person name="Barona-Gomez F."/>
        </authorList>
    </citation>
    <scope>NUCLEOTIDE SEQUENCE [LARGE SCALE GENOMIC DNA]</scope>
    <source>
        <strain evidence="4 5">ATCC 31245</strain>
    </source>
</reference>
<proteinExistence type="inferred from homology"/>
<dbReference type="AlphaFoldDB" id="A0A0J7AA04"/>
<keyword evidence="5" id="KW-1185">Reference proteome</keyword>
<dbReference type="SUPFAM" id="SSF53474">
    <property type="entry name" value="alpha/beta-Hydrolases"/>
    <property type="match status" value="1"/>
</dbReference>
<dbReference type="InterPro" id="IPR012223">
    <property type="entry name" value="TEII"/>
</dbReference>
<dbReference type="InterPro" id="IPR029058">
    <property type="entry name" value="AB_hydrolase_fold"/>
</dbReference>
<dbReference type="RefSeq" id="WP_048480101.1">
    <property type="nucleotide sequence ID" value="NZ_JBIRUD010000025.1"/>
</dbReference>
<evidence type="ECO:0000313" key="4">
    <source>
        <dbReference type="EMBL" id="KMO94126.1"/>
    </source>
</evidence>
<dbReference type="Gene3D" id="3.40.50.1820">
    <property type="entry name" value="alpha/beta hydrolase"/>
    <property type="match status" value="1"/>
</dbReference>
<accession>A0A0J7AA04</accession>
<comment type="caution">
    <text evidence="4">The sequence shown here is derived from an EMBL/GenBank/DDBJ whole genome shotgun (WGS) entry which is preliminary data.</text>
</comment>
<comment type="similarity">
    <text evidence="1">Belongs to the thioesterase family.</text>
</comment>
<dbReference type="PANTHER" id="PTHR11487:SF0">
    <property type="entry name" value="S-ACYL FATTY ACID SYNTHASE THIOESTERASE, MEDIUM CHAIN"/>
    <property type="match status" value="1"/>
</dbReference>
<dbReference type="GO" id="GO:0008610">
    <property type="term" value="P:lipid biosynthetic process"/>
    <property type="evidence" value="ECO:0007669"/>
    <property type="project" value="TreeGrafter"/>
</dbReference>
<dbReference type="STRING" id="66430.ACS04_30740"/>
<dbReference type="OrthoDB" id="8480037at2"/>
<dbReference type="PATRIC" id="fig|66430.4.peg.2474"/>